<dbReference type="SMART" id="SM00471">
    <property type="entry name" value="HDc"/>
    <property type="match status" value="1"/>
</dbReference>
<evidence type="ECO:0000313" key="2">
    <source>
        <dbReference type="EMBL" id="RLE47616.1"/>
    </source>
</evidence>
<dbReference type="Proteomes" id="UP000278475">
    <property type="component" value="Unassembled WGS sequence"/>
</dbReference>
<gene>
    <name evidence="2" type="ORF">DRJ31_08590</name>
</gene>
<comment type="caution">
    <text evidence="2">The sequence shown here is derived from an EMBL/GenBank/DDBJ whole genome shotgun (WGS) entry which is preliminary data.</text>
</comment>
<evidence type="ECO:0000313" key="3">
    <source>
        <dbReference type="Proteomes" id="UP000278475"/>
    </source>
</evidence>
<dbReference type="CDD" id="cd00077">
    <property type="entry name" value="HDc"/>
    <property type="match status" value="1"/>
</dbReference>
<accession>A0A497EMV8</accession>
<dbReference type="Pfam" id="PF01966">
    <property type="entry name" value="HD"/>
    <property type="match status" value="1"/>
</dbReference>
<dbReference type="PROSITE" id="PS51831">
    <property type="entry name" value="HD"/>
    <property type="match status" value="1"/>
</dbReference>
<dbReference type="Gene3D" id="1.20.58.1910">
    <property type="match status" value="1"/>
</dbReference>
<dbReference type="EMBL" id="QMQV01000116">
    <property type="protein sequence ID" value="RLE47616.1"/>
    <property type="molecule type" value="Genomic_DNA"/>
</dbReference>
<dbReference type="GO" id="GO:0016787">
    <property type="term" value="F:hydrolase activity"/>
    <property type="evidence" value="ECO:0007669"/>
    <property type="project" value="UniProtKB-KW"/>
</dbReference>
<dbReference type="PANTHER" id="PTHR33594:SF1">
    <property type="entry name" value="HD_PDEASE DOMAIN-CONTAINING PROTEIN"/>
    <property type="match status" value="1"/>
</dbReference>
<dbReference type="InterPro" id="IPR003607">
    <property type="entry name" value="HD/PDEase_dom"/>
</dbReference>
<protein>
    <submittedName>
        <fullName evidence="2">Phosphohydrolase</fullName>
    </submittedName>
</protein>
<dbReference type="Gene3D" id="1.10.472.50">
    <property type="entry name" value="HD-domain/PDEase-like"/>
    <property type="match status" value="1"/>
</dbReference>
<dbReference type="AlphaFoldDB" id="A0A497EMV8"/>
<proteinExistence type="predicted"/>
<sequence>MDAESLVKQTAEYVKSKLEREPTGHDWWHAYRVWKMALRIAKEEGDADLLVVQLAALLHDIADWKFHGGDHSAGVRMAREWLEKLKLDERIISHVCEIIEGISFRGAGVKTKLRTREAMIVQDADRLDALGAIGIARCFATGAKLNRQIYDPEIKPKIHRSFEEYKKAESTSINHFYEKLLLLKDLMHTETAKRIAEGRHKFMELFLERFFEEWEGRK</sequence>
<evidence type="ECO:0000259" key="1">
    <source>
        <dbReference type="PROSITE" id="PS51831"/>
    </source>
</evidence>
<dbReference type="InterPro" id="IPR006674">
    <property type="entry name" value="HD_domain"/>
</dbReference>
<dbReference type="PANTHER" id="PTHR33594">
    <property type="entry name" value="SUPERFAMILY HYDROLASE, PUTATIVE (AFU_ORTHOLOGUE AFUA_1G03035)-RELATED"/>
    <property type="match status" value="1"/>
</dbReference>
<feature type="domain" description="HD" evidence="1">
    <location>
        <begin position="26"/>
        <end position="130"/>
    </location>
</feature>
<reference evidence="2 3" key="1">
    <citation type="submission" date="2018-06" db="EMBL/GenBank/DDBJ databases">
        <title>Extensive metabolic versatility and redundancy in microbially diverse, dynamic hydrothermal sediments.</title>
        <authorList>
            <person name="Dombrowski N."/>
            <person name="Teske A."/>
            <person name="Baker B.J."/>
        </authorList>
    </citation>
    <scope>NUCLEOTIDE SEQUENCE [LARGE SCALE GENOMIC DNA]</scope>
    <source>
        <strain evidence="2">B66_G16</strain>
    </source>
</reference>
<dbReference type="SUPFAM" id="SSF109604">
    <property type="entry name" value="HD-domain/PDEase-like"/>
    <property type="match status" value="1"/>
</dbReference>
<name>A0A497EMV8_9CREN</name>
<organism evidence="2 3">
    <name type="scientific">Thermoproteota archaeon</name>
    <dbReference type="NCBI Taxonomy" id="2056631"/>
    <lineage>
        <taxon>Archaea</taxon>
        <taxon>Thermoproteota</taxon>
    </lineage>
</organism>